<dbReference type="InterPro" id="IPR050932">
    <property type="entry name" value="TM2D1-3-like"/>
</dbReference>
<dbReference type="AlphaFoldDB" id="A0A927M103"/>
<name>A0A927M103_9ACTN</name>
<evidence type="ECO:0000256" key="6">
    <source>
        <dbReference type="ARBA" id="ARBA00023180"/>
    </source>
</evidence>
<dbReference type="InterPro" id="IPR007829">
    <property type="entry name" value="TM2"/>
</dbReference>
<dbReference type="Pfam" id="PF05154">
    <property type="entry name" value="TM2"/>
    <property type="match status" value="1"/>
</dbReference>
<gene>
    <name evidence="9" type="ORF">H4W31_000339</name>
</gene>
<evidence type="ECO:0000256" key="7">
    <source>
        <dbReference type="SAM" id="Phobius"/>
    </source>
</evidence>
<dbReference type="RefSeq" id="WP_192765020.1">
    <property type="nucleotide sequence ID" value="NZ_JADBEB010000001.1"/>
</dbReference>
<reference evidence="9" key="1">
    <citation type="submission" date="2020-10" db="EMBL/GenBank/DDBJ databases">
        <title>Sequencing the genomes of 1000 actinobacteria strains.</title>
        <authorList>
            <person name="Klenk H.-P."/>
        </authorList>
    </citation>
    <scope>NUCLEOTIDE SEQUENCE</scope>
    <source>
        <strain evidence="9">DSM 46832</strain>
    </source>
</reference>
<feature type="transmembrane region" description="Helical" evidence="7">
    <location>
        <begin position="15"/>
        <end position="35"/>
    </location>
</feature>
<accession>A0A927M103</accession>
<keyword evidence="4 7" id="KW-1133">Transmembrane helix</keyword>
<dbReference type="PANTHER" id="PTHR21016">
    <property type="entry name" value="BETA-AMYLOID BINDING PROTEIN-RELATED"/>
    <property type="match status" value="1"/>
</dbReference>
<evidence type="ECO:0000256" key="1">
    <source>
        <dbReference type="ARBA" id="ARBA00004141"/>
    </source>
</evidence>
<dbReference type="EMBL" id="JADBEB010000001">
    <property type="protein sequence ID" value="MBE1484701.1"/>
    <property type="molecule type" value="Genomic_DNA"/>
</dbReference>
<keyword evidence="3" id="KW-0732">Signal</keyword>
<evidence type="ECO:0000256" key="3">
    <source>
        <dbReference type="ARBA" id="ARBA00022729"/>
    </source>
</evidence>
<dbReference type="Proteomes" id="UP000649753">
    <property type="component" value="Unassembled WGS sequence"/>
</dbReference>
<evidence type="ECO:0000256" key="2">
    <source>
        <dbReference type="ARBA" id="ARBA00022692"/>
    </source>
</evidence>
<comment type="subcellular location">
    <subcellularLocation>
        <location evidence="1">Membrane</location>
        <topology evidence="1">Multi-pass membrane protein</topology>
    </subcellularLocation>
</comment>
<dbReference type="GO" id="GO:0016020">
    <property type="term" value="C:membrane"/>
    <property type="evidence" value="ECO:0007669"/>
    <property type="project" value="UniProtKB-SubCell"/>
</dbReference>
<evidence type="ECO:0000256" key="4">
    <source>
        <dbReference type="ARBA" id="ARBA00022989"/>
    </source>
</evidence>
<keyword evidence="6" id="KW-0325">Glycoprotein</keyword>
<keyword evidence="5 7" id="KW-0472">Membrane</keyword>
<feature type="transmembrane region" description="Helical" evidence="7">
    <location>
        <begin position="42"/>
        <end position="64"/>
    </location>
</feature>
<sequence length="77" mass="8264">MSTTTAGPAVGQRSWLVAVLLCFFLGGFGVHRFYVGKIGTGVLMILTFGGLGIWVLIDFIMILIGKFTDKEGLALAR</sequence>
<evidence type="ECO:0000313" key="9">
    <source>
        <dbReference type="EMBL" id="MBE1484701.1"/>
    </source>
</evidence>
<comment type="caution">
    <text evidence="9">The sequence shown here is derived from an EMBL/GenBank/DDBJ whole genome shotgun (WGS) entry which is preliminary data.</text>
</comment>
<proteinExistence type="predicted"/>
<evidence type="ECO:0000259" key="8">
    <source>
        <dbReference type="Pfam" id="PF05154"/>
    </source>
</evidence>
<evidence type="ECO:0000313" key="10">
    <source>
        <dbReference type="Proteomes" id="UP000649753"/>
    </source>
</evidence>
<evidence type="ECO:0000256" key="5">
    <source>
        <dbReference type="ARBA" id="ARBA00023136"/>
    </source>
</evidence>
<organism evidence="9 10">
    <name type="scientific">Plantactinospora soyae</name>
    <dbReference type="NCBI Taxonomy" id="1544732"/>
    <lineage>
        <taxon>Bacteria</taxon>
        <taxon>Bacillati</taxon>
        <taxon>Actinomycetota</taxon>
        <taxon>Actinomycetes</taxon>
        <taxon>Micromonosporales</taxon>
        <taxon>Micromonosporaceae</taxon>
        <taxon>Plantactinospora</taxon>
    </lineage>
</organism>
<dbReference type="PANTHER" id="PTHR21016:SF7">
    <property type="entry name" value="TM2 DOMAIN-CONTAINING PROTEIN 3"/>
    <property type="match status" value="1"/>
</dbReference>
<feature type="domain" description="TM2" evidence="8">
    <location>
        <begin position="12"/>
        <end position="60"/>
    </location>
</feature>
<keyword evidence="2 7" id="KW-0812">Transmembrane</keyword>
<keyword evidence="10" id="KW-1185">Reference proteome</keyword>
<protein>
    <submittedName>
        <fullName evidence="9">TM2 domain-containing membrane protein YozV</fullName>
    </submittedName>
</protein>